<name>A0ACC3N513_9PEZI</name>
<dbReference type="Proteomes" id="UP001281147">
    <property type="component" value="Unassembled WGS sequence"/>
</dbReference>
<protein>
    <submittedName>
        <fullName evidence="1">Uncharacterized protein</fullName>
    </submittedName>
</protein>
<keyword evidence="2" id="KW-1185">Reference proteome</keyword>
<evidence type="ECO:0000313" key="1">
    <source>
        <dbReference type="EMBL" id="KAK3709269.1"/>
    </source>
</evidence>
<comment type="caution">
    <text evidence="1">The sequence shown here is derived from an EMBL/GenBank/DDBJ whole genome shotgun (WGS) entry which is preliminary data.</text>
</comment>
<organism evidence="1 2">
    <name type="scientific">Vermiconidia calcicola</name>
    <dbReference type="NCBI Taxonomy" id="1690605"/>
    <lineage>
        <taxon>Eukaryota</taxon>
        <taxon>Fungi</taxon>
        <taxon>Dikarya</taxon>
        <taxon>Ascomycota</taxon>
        <taxon>Pezizomycotina</taxon>
        <taxon>Dothideomycetes</taxon>
        <taxon>Dothideomycetidae</taxon>
        <taxon>Mycosphaerellales</taxon>
        <taxon>Extremaceae</taxon>
        <taxon>Vermiconidia</taxon>
    </lineage>
</organism>
<dbReference type="EMBL" id="JAUTXU010000094">
    <property type="protein sequence ID" value="KAK3709269.1"/>
    <property type="molecule type" value="Genomic_DNA"/>
</dbReference>
<evidence type="ECO:0000313" key="2">
    <source>
        <dbReference type="Proteomes" id="UP001281147"/>
    </source>
</evidence>
<accession>A0ACC3N513</accession>
<sequence length="486" mass="55348">MGGQVVEFYYDVRLRYRDTCTIEALAHRTNATLLWRPVLLGAIYRATNAPQGAAGSASDVFNPTKKAVTSRAFQRTIKRYGIPYNEPPRHPVKTTAPLRLLYFVDESQRVKLTHALFRAYWVEGLNVSDRGTLVDVVRRSGVSGAEEIVKAVEDGRFEGQKERRELETATDLAVQRGTPGVPAFWTLDEMWIDRQGKQRKGRLYWGQDRMQFLEAVLLANGDETKLSQVAKPLRSLEPRVTSRGIPQDEEVKLEFWYDFSSPWAFLGWTQLARVQRQFGDRLQIEMKPFLLGILFREIGAPNLPMAAISEQKRNYMQLDHRDWVRWWNAVNDQEGRPDRDIDFHWADIFPIRTPMLLKAVLVEPSLVGPLFRACWESNLDMANDEILSKVISDAGYDGPQVLQQVNEQKCKADLRARTAEAKEVGINGVPSYRVFRRNQAQGDGEWKQTGDIVWGQDLVTDVEDYIAGWDGVTSAEAGARSISSKL</sequence>
<reference evidence="1" key="1">
    <citation type="submission" date="2023-07" db="EMBL/GenBank/DDBJ databases">
        <title>Black Yeasts Isolated from many extreme environments.</title>
        <authorList>
            <person name="Coleine C."/>
            <person name="Stajich J.E."/>
            <person name="Selbmann L."/>
        </authorList>
    </citation>
    <scope>NUCLEOTIDE SEQUENCE</scope>
    <source>
        <strain evidence="1">CCFEE 5714</strain>
    </source>
</reference>
<proteinExistence type="predicted"/>
<gene>
    <name evidence="1" type="ORF">LTR37_011007</name>
</gene>